<gene>
    <name evidence="1" type="ORF">MRATA1EN22A_LOCUS23303</name>
</gene>
<proteinExistence type="predicted"/>
<sequence>MSTQCWQLYCFPIQVELFLFLRKKRDVCLKPGLFGCYETLDLIYIFCESKSLPLPPWLGVGRGWWWVRADMPRLHPSGWRVKTYCLRKGVNAPAPHPTPAETTPWGRGAGPGYCWVRVRVQAPM</sequence>
<evidence type="ECO:0000313" key="1">
    <source>
        <dbReference type="EMBL" id="CAN0513998.1"/>
    </source>
</evidence>
<protein>
    <submittedName>
        <fullName evidence="1">Uncharacterized protein</fullName>
    </submittedName>
</protein>
<accession>A0AC59ZVR4</accession>
<dbReference type="Proteomes" id="UP001162501">
    <property type="component" value="Chromosome 4"/>
</dbReference>
<dbReference type="EMBL" id="OX596088">
    <property type="protein sequence ID" value="CAN0513998.1"/>
    <property type="molecule type" value="Genomic_DNA"/>
</dbReference>
<reference evidence="1" key="1">
    <citation type="submission" date="2023-05" db="EMBL/GenBank/DDBJ databases">
        <authorList>
            <consortium name="ELIXIR-Norway"/>
        </authorList>
    </citation>
    <scope>NUCLEOTIDE SEQUENCE</scope>
</reference>
<evidence type="ECO:0000313" key="2">
    <source>
        <dbReference type="Proteomes" id="UP001162501"/>
    </source>
</evidence>
<reference evidence="1" key="2">
    <citation type="submission" date="2025-03" db="EMBL/GenBank/DDBJ databases">
        <authorList>
            <consortium name="ELIXIR-Norway"/>
            <consortium name="Elixir Norway"/>
        </authorList>
    </citation>
    <scope>NUCLEOTIDE SEQUENCE</scope>
</reference>
<organism evidence="1 2">
    <name type="scientific">Rangifer tarandus platyrhynchus</name>
    <name type="common">Svalbard reindeer</name>
    <dbReference type="NCBI Taxonomy" id="3082113"/>
    <lineage>
        <taxon>Eukaryota</taxon>
        <taxon>Metazoa</taxon>
        <taxon>Chordata</taxon>
        <taxon>Craniata</taxon>
        <taxon>Vertebrata</taxon>
        <taxon>Euteleostomi</taxon>
        <taxon>Mammalia</taxon>
        <taxon>Eutheria</taxon>
        <taxon>Laurasiatheria</taxon>
        <taxon>Artiodactyla</taxon>
        <taxon>Ruminantia</taxon>
        <taxon>Pecora</taxon>
        <taxon>Cervidae</taxon>
        <taxon>Odocoileinae</taxon>
        <taxon>Rangifer</taxon>
    </lineage>
</organism>
<name>A0AC59ZVR4_RANTA</name>